<evidence type="ECO:0000256" key="1">
    <source>
        <dbReference type="SAM" id="MobiDB-lite"/>
    </source>
</evidence>
<proteinExistence type="predicted"/>
<evidence type="ECO:0000313" key="2">
    <source>
        <dbReference type="EMBL" id="KAJ1133974.1"/>
    </source>
</evidence>
<feature type="compositionally biased region" description="Pro residues" evidence="1">
    <location>
        <begin position="138"/>
        <end position="155"/>
    </location>
</feature>
<evidence type="ECO:0000313" key="3">
    <source>
        <dbReference type="Proteomes" id="UP001066276"/>
    </source>
</evidence>
<feature type="region of interest" description="Disordered" evidence="1">
    <location>
        <begin position="138"/>
        <end position="177"/>
    </location>
</feature>
<keyword evidence="3" id="KW-1185">Reference proteome</keyword>
<name>A0AAV7Q374_PLEWA</name>
<organism evidence="2 3">
    <name type="scientific">Pleurodeles waltl</name>
    <name type="common">Iberian ribbed newt</name>
    <dbReference type="NCBI Taxonomy" id="8319"/>
    <lineage>
        <taxon>Eukaryota</taxon>
        <taxon>Metazoa</taxon>
        <taxon>Chordata</taxon>
        <taxon>Craniata</taxon>
        <taxon>Vertebrata</taxon>
        <taxon>Euteleostomi</taxon>
        <taxon>Amphibia</taxon>
        <taxon>Batrachia</taxon>
        <taxon>Caudata</taxon>
        <taxon>Salamandroidea</taxon>
        <taxon>Salamandridae</taxon>
        <taxon>Pleurodelinae</taxon>
        <taxon>Pleurodeles</taxon>
    </lineage>
</organism>
<gene>
    <name evidence="2" type="ORF">NDU88_000444</name>
</gene>
<protein>
    <submittedName>
        <fullName evidence="2">Uncharacterized protein</fullName>
    </submittedName>
</protein>
<reference evidence="2" key="1">
    <citation type="journal article" date="2022" name="bioRxiv">
        <title>Sequencing and chromosome-scale assembly of the giantPleurodeles waltlgenome.</title>
        <authorList>
            <person name="Brown T."/>
            <person name="Elewa A."/>
            <person name="Iarovenko S."/>
            <person name="Subramanian E."/>
            <person name="Araus A.J."/>
            <person name="Petzold A."/>
            <person name="Susuki M."/>
            <person name="Suzuki K.-i.T."/>
            <person name="Hayashi T."/>
            <person name="Toyoda A."/>
            <person name="Oliveira C."/>
            <person name="Osipova E."/>
            <person name="Leigh N.D."/>
            <person name="Simon A."/>
            <person name="Yun M.H."/>
        </authorList>
    </citation>
    <scope>NUCLEOTIDE SEQUENCE</scope>
    <source>
        <strain evidence="2">20211129_DDA</strain>
        <tissue evidence="2">Liver</tissue>
    </source>
</reference>
<dbReference type="EMBL" id="JANPWB010000010">
    <property type="protein sequence ID" value="KAJ1133974.1"/>
    <property type="molecule type" value="Genomic_DNA"/>
</dbReference>
<accession>A0AAV7Q374</accession>
<comment type="caution">
    <text evidence="2">The sequence shown here is derived from an EMBL/GenBank/DDBJ whole genome shotgun (WGS) entry which is preliminary data.</text>
</comment>
<dbReference type="Proteomes" id="UP001066276">
    <property type="component" value="Chromosome 6"/>
</dbReference>
<feature type="region of interest" description="Disordered" evidence="1">
    <location>
        <begin position="1"/>
        <end position="46"/>
    </location>
</feature>
<dbReference type="AlphaFoldDB" id="A0AAV7Q374"/>
<sequence>MRRGTLRGRKEGEKREKKQGHPKIRSSSRFVSPTGGTGRVQERGVDRRILCQPGSMPRALSLHELPPAPKKSRSLHHLHGPLLSAGAPAPFLALRPPRGAVHTWPTLVVRSFPPLHPSYCLPPLQTSYCPPLLRPSEGPPVHPTWPLRLPSPPGTGEPGIDPRAPAKQLKMPGPIRP</sequence>
<feature type="compositionally biased region" description="Basic residues" evidence="1">
    <location>
        <begin position="17"/>
        <end position="26"/>
    </location>
</feature>